<reference evidence="2" key="1">
    <citation type="submission" date="2022-10" db="EMBL/GenBank/DDBJ databases">
        <title>Genome assembly of Pristionchus species.</title>
        <authorList>
            <person name="Yoshida K."/>
            <person name="Sommer R.J."/>
        </authorList>
    </citation>
    <scope>NUCLEOTIDE SEQUENCE [LARGE SCALE GENOMIC DNA]</scope>
    <source>
        <strain evidence="2">RS5460</strain>
    </source>
</reference>
<protein>
    <submittedName>
        <fullName evidence="1">Uncharacterized protein</fullName>
    </submittedName>
</protein>
<evidence type="ECO:0000313" key="1">
    <source>
        <dbReference type="EMBL" id="GMR56984.1"/>
    </source>
</evidence>
<evidence type="ECO:0000313" key="2">
    <source>
        <dbReference type="Proteomes" id="UP001328107"/>
    </source>
</evidence>
<dbReference type="AlphaFoldDB" id="A0AAN5IA01"/>
<proteinExistence type="predicted"/>
<dbReference type="Proteomes" id="UP001328107">
    <property type="component" value="Unassembled WGS sequence"/>
</dbReference>
<comment type="caution">
    <text evidence="1">The sequence shown here is derived from an EMBL/GenBank/DDBJ whole genome shotgun (WGS) entry which is preliminary data.</text>
</comment>
<dbReference type="EMBL" id="BTRK01000006">
    <property type="protein sequence ID" value="GMR56984.1"/>
    <property type="molecule type" value="Genomic_DNA"/>
</dbReference>
<name>A0AAN5IA01_9BILA</name>
<sequence length="388" mass="43470">SEFSPDQAEKSQPHDNLVNEILIATAGHSPLNQKVLKESHLIGDKLNPFLSCPIPSNDDSGEADGIGHSVISSPCASPLSKKKKLLNNQEERNNSDDEIDCIADPAEYSVIESLQWRARPALKRIFSHLHTNEECTDLYNLYEACPLFYSGVRGFMKRDINRAGLKLVRLRNSEGSLEVRCVLYPDNLPFYDLESLESSGRLTRHRHWGQPALQVTLTGLEDLIEQLSKLISLSIKDVEVGENSGVLSPSNLELCAKMLSNATVGTLRCKEVSLDDITVPLIISIASRAKEFHLRIDSGEPPSDPEAFITQLFDVVSASVYLDDYRRDSFFDYLGFWKRFLNEKLSNRSIVLAVAKSLGGAQRAVMRMAPINLPFNPVHMYWTKIIQQ</sequence>
<gene>
    <name evidence="1" type="ORF">PMAYCL1PPCAC_27179</name>
</gene>
<accession>A0AAN5IA01</accession>
<organism evidence="1 2">
    <name type="scientific">Pristionchus mayeri</name>
    <dbReference type="NCBI Taxonomy" id="1317129"/>
    <lineage>
        <taxon>Eukaryota</taxon>
        <taxon>Metazoa</taxon>
        <taxon>Ecdysozoa</taxon>
        <taxon>Nematoda</taxon>
        <taxon>Chromadorea</taxon>
        <taxon>Rhabditida</taxon>
        <taxon>Rhabditina</taxon>
        <taxon>Diplogasteromorpha</taxon>
        <taxon>Diplogasteroidea</taxon>
        <taxon>Neodiplogasteridae</taxon>
        <taxon>Pristionchus</taxon>
    </lineage>
</organism>
<keyword evidence="2" id="KW-1185">Reference proteome</keyword>
<feature type="non-terminal residue" evidence="1">
    <location>
        <position position="1"/>
    </location>
</feature>